<dbReference type="AlphaFoldDB" id="A0A084JPL4"/>
<organism evidence="2 3">
    <name type="scientific">Lacrimispora celerecrescens</name>
    <dbReference type="NCBI Taxonomy" id="29354"/>
    <lineage>
        <taxon>Bacteria</taxon>
        <taxon>Bacillati</taxon>
        <taxon>Bacillota</taxon>
        <taxon>Clostridia</taxon>
        <taxon>Lachnospirales</taxon>
        <taxon>Lachnospiraceae</taxon>
        <taxon>Lacrimispora</taxon>
    </lineage>
</organism>
<reference evidence="2 3" key="1">
    <citation type="submission" date="2014-07" db="EMBL/GenBank/DDBJ databases">
        <title>Draft genome of Clostridium celerecrescens 152B isolated from sediments associated with methane hydrate from Krishna Godavari basin.</title>
        <authorList>
            <person name="Honkalas V.S."/>
            <person name="Dabir A.P."/>
            <person name="Arora P."/>
            <person name="Dhakephalkar P.K."/>
        </authorList>
    </citation>
    <scope>NUCLEOTIDE SEQUENCE [LARGE SCALE GENOMIC DNA]</scope>
    <source>
        <strain evidence="2 3">152B</strain>
    </source>
</reference>
<dbReference type="InterPro" id="IPR036366">
    <property type="entry name" value="PGBDSf"/>
</dbReference>
<comment type="caution">
    <text evidence="2">The sequence shown here is derived from an EMBL/GenBank/DDBJ whole genome shotgun (WGS) entry which is preliminary data.</text>
</comment>
<keyword evidence="3" id="KW-1185">Reference proteome</keyword>
<protein>
    <submittedName>
        <fullName evidence="2">Peptidoglycan-binding protein</fullName>
    </submittedName>
</protein>
<dbReference type="OrthoDB" id="2933491at2"/>
<sequence>MKKYITAVAQETNASGEQEAAYTGILQVNVVSQENNFPVRDAEVSIAYKGDPESTVEQLTTDSSGQTEQVSLAAPPLDLSLSPGLIQPYSEYTVNIRAQGFEPVVISGTEILPDTTAIQPVRMVPIQQEISPDVPIVIPDHTLYGEYPPKIAEDEVKTVAETGEIVLSRVVIPQTIVVHDGVPTDPTATNYYVPYLDYIKNVASSEIYATWPKATITANVLAIMSFTLNRVYTEWYRNKGYDFTITSSTAFDHKWIYGRNIYESISQVVDEIFNSYLSRPGIRQPILTQYCDGNRVQCPNWMTQWGSLTLGEQGYSAIEILRHFYGSNMYINTAEQVSGIPSSFPGYNLTIGASGDKVRQVQEQLDTIAGVYTAIPRITADGIYGQATANAVRQFQSIFGLPVTGIIDFATWYRISHIYVGITRIAEYS</sequence>
<dbReference type="RefSeq" id="WP_038278891.1">
    <property type="nucleotide sequence ID" value="NZ_JPME01000008.1"/>
</dbReference>
<dbReference type="SUPFAM" id="SSF47090">
    <property type="entry name" value="PGBD-like"/>
    <property type="match status" value="1"/>
</dbReference>
<evidence type="ECO:0000313" key="2">
    <source>
        <dbReference type="EMBL" id="KEZ90898.1"/>
    </source>
</evidence>
<dbReference type="InterPro" id="IPR002477">
    <property type="entry name" value="Peptidoglycan-bd-like"/>
</dbReference>
<name>A0A084JPL4_9FIRM</name>
<feature type="domain" description="Peptidoglycan binding-like" evidence="1">
    <location>
        <begin position="354"/>
        <end position="414"/>
    </location>
</feature>
<dbReference type="STRING" id="29354.IO98_05805"/>
<dbReference type="Proteomes" id="UP000028525">
    <property type="component" value="Unassembled WGS sequence"/>
</dbReference>
<dbReference type="Gene3D" id="1.10.101.10">
    <property type="entry name" value="PGBD-like superfamily/PGBD"/>
    <property type="match status" value="1"/>
</dbReference>
<dbReference type="InterPro" id="IPR036365">
    <property type="entry name" value="PGBD-like_sf"/>
</dbReference>
<evidence type="ECO:0000313" key="3">
    <source>
        <dbReference type="Proteomes" id="UP000028525"/>
    </source>
</evidence>
<gene>
    <name evidence="2" type="ORF">IO98_05805</name>
</gene>
<dbReference type="EMBL" id="JPME01000008">
    <property type="protein sequence ID" value="KEZ90898.1"/>
    <property type="molecule type" value="Genomic_DNA"/>
</dbReference>
<proteinExistence type="predicted"/>
<dbReference type="Pfam" id="PF01471">
    <property type="entry name" value="PG_binding_1"/>
    <property type="match status" value="1"/>
</dbReference>
<accession>A0A084JPL4</accession>
<evidence type="ECO:0000259" key="1">
    <source>
        <dbReference type="Pfam" id="PF01471"/>
    </source>
</evidence>